<dbReference type="InterPro" id="IPR015943">
    <property type="entry name" value="WD40/YVTN_repeat-like_dom_sf"/>
</dbReference>
<gene>
    <name evidence="3" type="ORF">TKK_007886</name>
</gene>
<dbReference type="SMART" id="SM00320">
    <property type="entry name" value="WD40"/>
    <property type="match status" value="4"/>
</dbReference>
<comment type="caution">
    <text evidence="3">The sequence shown here is derived from an EMBL/GenBank/DDBJ whole genome shotgun (WGS) entry which is preliminary data.</text>
</comment>
<dbReference type="PANTHER" id="PTHR47822">
    <property type="entry name" value="CARBOHYDRATE BINDING DOMAIN CONTAINING PROTEIN"/>
    <property type="match status" value="1"/>
</dbReference>
<dbReference type="PROSITE" id="PS50082">
    <property type="entry name" value="WD_REPEATS_2"/>
    <property type="match status" value="2"/>
</dbReference>
<dbReference type="InterPro" id="IPR036322">
    <property type="entry name" value="WD40_repeat_dom_sf"/>
</dbReference>
<dbReference type="SUPFAM" id="SSF50978">
    <property type="entry name" value="WD40 repeat-like"/>
    <property type="match status" value="1"/>
</dbReference>
<reference evidence="3 4" key="1">
    <citation type="journal article" date="2024" name="bioRxiv">
        <title>A reference genome for Trichogramma kaykai: A tiny desert-dwelling parasitoid wasp with competing sex-ratio distorters.</title>
        <authorList>
            <person name="Culotta J."/>
            <person name="Lindsey A.R."/>
        </authorList>
    </citation>
    <scope>NUCLEOTIDE SEQUENCE [LARGE SCALE GENOMIC DNA]</scope>
    <source>
        <strain evidence="3 4">KSX58</strain>
    </source>
</reference>
<dbReference type="PROSITE" id="PS50294">
    <property type="entry name" value="WD_REPEATS_REGION"/>
    <property type="match status" value="1"/>
</dbReference>
<feature type="repeat" description="WD" evidence="1">
    <location>
        <begin position="232"/>
        <end position="265"/>
    </location>
</feature>
<keyword evidence="1" id="KW-0853">WD repeat</keyword>
<protein>
    <recommendedName>
        <fullName evidence="2">Anaphase-promoting complex subunit 4-like WD40 domain-containing protein</fullName>
    </recommendedName>
</protein>
<evidence type="ECO:0000256" key="1">
    <source>
        <dbReference type="PROSITE-ProRule" id="PRU00221"/>
    </source>
</evidence>
<dbReference type="EMBL" id="JBJJXI010000059">
    <property type="protein sequence ID" value="KAL3398769.1"/>
    <property type="molecule type" value="Genomic_DNA"/>
</dbReference>
<dbReference type="PANTHER" id="PTHR47822:SF3">
    <property type="entry name" value="ANAPHASE-PROMOTING COMPLEX SUBUNIT 4-LIKE WD40 DOMAIN-CONTAINING PROTEIN"/>
    <property type="match status" value="1"/>
</dbReference>
<dbReference type="InterPro" id="IPR024977">
    <property type="entry name" value="Apc4-like_WD40_dom"/>
</dbReference>
<organism evidence="3 4">
    <name type="scientific">Trichogramma kaykai</name>
    <dbReference type="NCBI Taxonomy" id="54128"/>
    <lineage>
        <taxon>Eukaryota</taxon>
        <taxon>Metazoa</taxon>
        <taxon>Ecdysozoa</taxon>
        <taxon>Arthropoda</taxon>
        <taxon>Hexapoda</taxon>
        <taxon>Insecta</taxon>
        <taxon>Pterygota</taxon>
        <taxon>Neoptera</taxon>
        <taxon>Endopterygota</taxon>
        <taxon>Hymenoptera</taxon>
        <taxon>Apocrita</taxon>
        <taxon>Proctotrupomorpha</taxon>
        <taxon>Chalcidoidea</taxon>
        <taxon>Trichogrammatidae</taxon>
        <taxon>Trichogramma</taxon>
    </lineage>
</organism>
<dbReference type="Proteomes" id="UP001627154">
    <property type="component" value="Unassembled WGS sequence"/>
</dbReference>
<sequence length="402" mass="45075">MENYVSILKVKKPLEKVSSPSLGASFNLNSYRDIDAAKSEISRLKQFSEFSVDGKLSEENGDRRETLDSKKSNEFLVKHRNHIIRKIYFEEKQFGMYAAKFSSNGETFASAFGSGCIQLRNGKTGELRMTIKCSLDTSLPITSCRFHPNEKEVFFASSASGNIYLCRTDNIEFWKFTEETGNEINCIDINISGKQIVSGGKDAGIRVYDVDTGKIIINYQKEKEVMIPENAVNLHQMRVYAVKFNPADENVFMSGGWDNTVKIWDSRIGEKCVRMIHGPHICGDSIDIREDRLLTGSHVVKNSLQIWDLQSCKLIETINPINRSVSEKGEHIYAAQFFHGDPYGTHVIVGSSSTGNVEIINLKTKDIVAAFATPKATLAIDSYQSRIVYGGMDTAITLTEFH</sequence>
<keyword evidence="4" id="KW-1185">Reference proteome</keyword>
<dbReference type="Gene3D" id="2.130.10.10">
    <property type="entry name" value="YVTN repeat-like/Quinoprotein amine dehydrogenase"/>
    <property type="match status" value="2"/>
</dbReference>
<dbReference type="InterPro" id="IPR001680">
    <property type="entry name" value="WD40_rpt"/>
</dbReference>
<evidence type="ECO:0000259" key="2">
    <source>
        <dbReference type="Pfam" id="PF12894"/>
    </source>
</evidence>
<evidence type="ECO:0000313" key="3">
    <source>
        <dbReference type="EMBL" id="KAL3398769.1"/>
    </source>
</evidence>
<accession>A0ABD2X090</accession>
<feature type="domain" description="Anaphase-promoting complex subunit 4-like WD40" evidence="2">
    <location>
        <begin position="157"/>
        <end position="224"/>
    </location>
</feature>
<feature type="repeat" description="WD" evidence="1">
    <location>
        <begin position="177"/>
        <end position="218"/>
    </location>
</feature>
<dbReference type="Pfam" id="PF12894">
    <property type="entry name" value="ANAPC4_WD40"/>
    <property type="match status" value="1"/>
</dbReference>
<dbReference type="AlphaFoldDB" id="A0ABD2X090"/>
<dbReference type="Pfam" id="PF00400">
    <property type="entry name" value="WD40"/>
    <property type="match status" value="1"/>
</dbReference>
<evidence type="ECO:0000313" key="4">
    <source>
        <dbReference type="Proteomes" id="UP001627154"/>
    </source>
</evidence>
<name>A0ABD2X090_9HYME</name>
<proteinExistence type="predicted"/>